<dbReference type="GO" id="GO:0000165">
    <property type="term" value="P:MAPK cascade"/>
    <property type="evidence" value="ECO:0007669"/>
    <property type="project" value="UniProtKB-ARBA"/>
</dbReference>
<keyword evidence="2" id="KW-0547">Nucleotide-binding</keyword>
<accession>A0AA39UUF3</accession>
<dbReference type="Pfam" id="PF07714">
    <property type="entry name" value="PK_Tyr_Ser-Thr"/>
    <property type="match status" value="1"/>
</dbReference>
<keyword evidence="1" id="KW-0808">Transferase</keyword>
<name>A0AA39UUF3_9AGAR</name>
<dbReference type="PROSITE" id="PS50011">
    <property type="entry name" value="PROTEIN_KINASE_DOM"/>
    <property type="match status" value="1"/>
</dbReference>
<dbReference type="GO" id="GO:0004672">
    <property type="term" value="F:protein kinase activity"/>
    <property type="evidence" value="ECO:0007669"/>
    <property type="project" value="InterPro"/>
</dbReference>
<organism evidence="6 7">
    <name type="scientific">Armillaria luteobubalina</name>
    <dbReference type="NCBI Taxonomy" id="153913"/>
    <lineage>
        <taxon>Eukaryota</taxon>
        <taxon>Fungi</taxon>
        <taxon>Dikarya</taxon>
        <taxon>Basidiomycota</taxon>
        <taxon>Agaricomycotina</taxon>
        <taxon>Agaricomycetes</taxon>
        <taxon>Agaricomycetidae</taxon>
        <taxon>Agaricales</taxon>
        <taxon>Marasmiineae</taxon>
        <taxon>Physalacriaceae</taxon>
        <taxon>Armillaria</taxon>
    </lineage>
</organism>
<dbReference type="SUPFAM" id="SSF56112">
    <property type="entry name" value="Protein kinase-like (PK-like)"/>
    <property type="match status" value="1"/>
</dbReference>
<evidence type="ECO:0000256" key="3">
    <source>
        <dbReference type="ARBA" id="ARBA00022777"/>
    </source>
</evidence>
<keyword evidence="7" id="KW-1185">Reference proteome</keyword>
<dbReference type="Proteomes" id="UP001175228">
    <property type="component" value="Unassembled WGS sequence"/>
</dbReference>
<evidence type="ECO:0000313" key="6">
    <source>
        <dbReference type="EMBL" id="KAK0503773.1"/>
    </source>
</evidence>
<gene>
    <name evidence="6" type="ORF">EDD18DRAFT_1061990</name>
</gene>
<dbReference type="PANTHER" id="PTHR48016">
    <property type="entry name" value="MAP KINASE KINASE KINASE SSK2-RELATED-RELATED"/>
    <property type="match status" value="1"/>
</dbReference>
<dbReference type="InterPro" id="IPR001245">
    <property type="entry name" value="Ser-Thr/Tyr_kinase_cat_dom"/>
</dbReference>
<dbReference type="InterPro" id="IPR000719">
    <property type="entry name" value="Prot_kinase_dom"/>
</dbReference>
<dbReference type="InterPro" id="IPR008266">
    <property type="entry name" value="Tyr_kinase_AS"/>
</dbReference>
<dbReference type="GO" id="GO:0005524">
    <property type="term" value="F:ATP binding"/>
    <property type="evidence" value="ECO:0007669"/>
    <property type="project" value="UniProtKB-KW"/>
</dbReference>
<reference evidence="6" key="1">
    <citation type="submission" date="2023-06" db="EMBL/GenBank/DDBJ databases">
        <authorList>
            <consortium name="Lawrence Berkeley National Laboratory"/>
            <person name="Ahrendt S."/>
            <person name="Sahu N."/>
            <person name="Indic B."/>
            <person name="Wong-Bajracharya J."/>
            <person name="Merenyi Z."/>
            <person name="Ke H.-M."/>
            <person name="Monk M."/>
            <person name="Kocsube S."/>
            <person name="Drula E."/>
            <person name="Lipzen A."/>
            <person name="Balint B."/>
            <person name="Henrissat B."/>
            <person name="Andreopoulos B."/>
            <person name="Martin F.M."/>
            <person name="Harder C.B."/>
            <person name="Rigling D."/>
            <person name="Ford K.L."/>
            <person name="Foster G.D."/>
            <person name="Pangilinan J."/>
            <person name="Papanicolaou A."/>
            <person name="Barry K."/>
            <person name="LaButti K."/>
            <person name="Viragh M."/>
            <person name="Koriabine M."/>
            <person name="Yan M."/>
            <person name="Riley R."/>
            <person name="Champramary S."/>
            <person name="Plett K.L."/>
            <person name="Tsai I.J."/>
            <person name="Slot J."/>
            <person name="Sipos G."/>
            <person name="Plett J."/>
            <person name="Nagy L.G."/>
            <person name="Grigoriev I.V."/>
        </authorList>
    </citation>
    <scope>NUCLEOTIDE SEQUENCE</scope>
    <source>
        <strain evidence="6">HWK02</strain>
    </source>
</reference>
<dbReference type="InterPro" id="IPR011009">
    <property type="entry name" value="Kinase-like_dom_sf"/>
</dbReference>
<comment type="caution">
    <text evidence="6">The sequence shown here is derived from an EMBL/GenBank/DDBJ whole genome shotgun (WGS) entry which is preliminary data.</text>
</comment>
<feature type="domain" description="Protein kinase" evidence="5">
    <location>
        <begin position="1"/>
        <end position="179"/>
    </location>
</feature>
<dbReference type="PROSITE" id="PS00109">
    <property type="entry name" value="PROTEIN_KINASE_TYR"/>
    <property type="match status" value="1"/>
</dbReference>
<dbReference type="PANTHER" id="PTHR48016:SF56">
    <property type="entry name" value="MAPKK KINASE"/>
    <property type="match status" value="1"/>
</dbReference>
<feature type="non-terminal residue" evidence="6">
    <location>
        <position position="179"/>
    </location>
</feature>
<proteinExistence type="predicted"/>
<dbReference type="AlphaFoldDB" id="A0AA39UUF3"/>
<evidence type="ECO:0000256" key="1">
    <source>
        <dbReference type="ARBA" id="ARBA00022679"/>
    </source>
</evidence>
<evidence type="ECO:0000256" key="2">
    <source>
        <dbReference type="ARBA" id="ARBA00022741"/>
    </source>
</evidence>
<keyword evidence="3 6" id="KW-0418">Kinase</keyword>
<evidence type="ECO:0000256" key="4">
    <source>
        <dbReference type="ARBA" id="ARBA00022840"/>
    </source>
</evidence>
<dbReference type="Gene3D" id="1.10.510.10">
    <property type="entry name" value="Transferase(Phosphotransferase) domain 1"/>
    <property type="match status" value="1"/>
</dbReference>
<sequence length="179" mass="20038">MLQEFCWEALVWRQLHHPNILPFLGVSEDLFALCFSLISSWMVNGNIISYLEAHPDHDCLALLGQIAEGMRYLHEHDPPIVHADICGANILVMDDLQCCLADFGLSLFSDSQAFDSSSGRNKGSTHWLAPEYMDSALFNQSYLTARDIYAYGCMIIKIFTGKPPFSGVKMDTSVISEVL</sequence>
<dbReference type="EMBL" id="JAUEPU010000003">
    <property type="protein sequence ID" value="KAK0503773.1"/>
    <property type="molecule type" value="Genomic_DNA"/>
</dbReference>
<keyword evidence="4" id="KW-0067">ATP-binding</keyword>
<evidence type="ECO:0000313" key="7">
    <source>
        <dbReference type="Proteomes" id="UP001175228"/>
    </source>
</evidence>
<dbReference type="InterPro" id="IPR050538">
    <property type="entry name" value="MAP_kinase_kinase_kinase"/>
</dbReference>
<protein>
    <submittedName>
        <fullName evidence="6">Kinase-like domain-containing protein</fullName>
    </submittedName>
</protein>
<evidence type="ECO:0000259" key="5">
    <source>
        <dbReference type="PROSITE" id="PS50011"/>
    </source>
</evidence>